<protein>
    <submittedName>
        <fullName evidence="7">Cyclin-dependent kinase 16</fullName>
        <ecNumber evidence="7">2.7.11.22</ecNumber>
    </submittedName>
</protein>
<name>A0A061I6R0_CRIGR</name>
<sequence length="179" mass="20280">MEEEPLIWGEKRAPTHYEKEELKLADLGLARAKSNPTKTYSNEVVTLWYQPPDILLRSTDYSTQAVKWGVDCILYEMAIGRPLFSGSTVEEQLHFIFRILGTKTEETWPGILSNEEFRTYNYPKYLAEALLSHAPRLDSNGAELLTKLLQFEGCNRISAEDAMKTSILPQPPGADPKTS</sequence>
<evidence type="ECO:0000256" key="5">
    <source>
        <dbReference type="ARBA" id="ARBA00022840"/>
    </source>
</evidence>
<keyword evidence="3" id="KW-0547">Nucleotide-binding</keyword>
<dbReference type="Proteomes" id="UP000030759">
    <property type="component" value="Unassembled WGS sequence"/>
</dbReference>
<keyword evidence="1" id="KW-0723">Serine/threonine-protein kinase</keyword>
<dbReference type="InterPro" id="IPR011009">
    <property type="entry name" value="Kinase-like_dom_sf"/>
</dbReference>
<dbReference type="Gene3D" id="1.10.510.10">
    <property type="entry name" value="Transferase(Phosphotransferase) domain 1"/>
    <property type="match status" value="1"/>
</dbReference>
<dbReference type="GO" id="GO:0008021">
    <property type="term" value="C:synaptic vesicle"/>
    <property type="evidence" value="ECO:0007669"/>
    <property type="project" value="TreeGrafter"/>
</dbReference>
<organism evidence="7 8">
    <name type="scientific">Cricetulus griseus</name>
    <name type="common">Chinese hamster</name>
    <name type="synonym">Cricetulus barabensis griseus</name>
    <dbReference type="NCBI Taxonomy" id="10029"/>
    <lineage>
        <taxon>Eukaryota</taxon>
        <taxon>Metazoa</taxon>
        <taxon>Chordata</taxon>
        <taxon>Craniata</taxon>
        <taxon>Vertebrata</taxon>
        <taxon>Euteleostomi</taxon>
        <taxon>Mammalia</taxon>
        <taxon>Eutheria</taxon>
        <taxon>Euarchontoglires</taxon>
        <taxon>Glires</taxon>
        <taxon>Rodentia</taxon>
        <taxon>Myomorpha</taxon>
        <taxon>Muroidea</taxon>
        <taxon>Cricetidae</taxon>
        <taxon>Cricetinae</taxon>
        <taxon>Cricetulus</taxon>
    </lineage>
</organism>
<dbReference type="GO" id="GO:0006887">
    <property type="term" value="P:exocytosis"/>
    <property type="evidence" value="ECO:0007669"/>
    <property type="project" value="TreeGrafter"/>
</dbReference>
<keyword evidence="2 7" id="KW-0808">Transferase</keyword>
<dbReference type="GO" id="GO:0005634">
    <property type="term" value="C:nucleus"/>
    <property type="evidence" value="ECO:0007669"/>
    <property type="project" value="TreeGrafter"/>
</dbReference>
<evidence type="ECO:0000256" key="2">
    <source>
        <dbReference type="ARBA" id="ARBA00022679"/>
    </source>
</evidence>
<dbReference type="AlphaFoldDB" id="A0A061I6R0"/>
<dbReference type="InterPro" id="IPR050108">
    <property type="entry name" value="CDK"/>
</dbReference>
<evidence type="ECO:0000313" key="7">
    <source>
        <dbReference type="EMBL" id="ERE76931.1"/>
    </source>
</evidence>
<evidence type="ECO:0000256" key="3">
    <source>
        <dbReference type="ARBA" id="ARBA00022741"/>
    </source>
</evidence>
<evidence type="ECO:0000256" key="4">
    <source>
        <dbReference type="ARBA" id="ARBA00022777"/>
    </source>
</evidence>
<keyword evidence="5" id="KW-0067">ATP-binding</keyword>
<dbReference type="SUPFAM" id="SSF56112">
    <property type="entry name" value="Protein kinase-like (PK-like)"/>
    <property type="match status" value="1"/>
</dbReference>
<dbReference type="InterPro" id="IPR000719">
    <property type="entry name" value="Prot_kinase_dom"/>
</dbReference>
<dbReference type="PANTHER" id="PTHR24056:SF174">
    <property type="entry name" value="CYCLIN-DEPENDENT KINASE 16"/>
    <property type="match status" value="1"/>
</dbReference>
<gene>
    <name evidence="7" type="ORF">H671_4g11456</name>
</gene>
<proteinExistence type="predicted"/>
<evidence type="ECO:0000313" key="8">
    <source>
        <dbReference type="Proteomes" id="UP000030759"/>
    </source>
</evidence>
<feature type="domain" description="Protein kinase" evidence="6">
    <location>
        <begin position="1"/>
        <end position="168"/>
    </location>
</feature>
<dbReference type="GO" id="GO:0031175">
    <property type="term" value="P:neuron projection development"/>
    <property type="evidence" value="ECO:0007669"/>
    <property type="project" value="TreeGrafter"/>
</dbReference>
<evidence type="ECO:0000259" key="6">
    <source>
        <dbReference type="PROSITE" id="PS50011"/>
    </source>
</evidence>
<dbReference type="GO" id="GO:0005524">
    <property type="term" value="F:ATP binding"/>
    <property type="evidence" value="ECO:0007669"/>
    <property type="project" value="UniProtKB-KW"/>
</dbReference>
<dbReference type="PROSITE" id="PS50011">
    <property type="entry name" value="PROTEIN_KINASE_DOM"/>
    <property type="match status" value="1"/>
</dbReference>
<reference evidence="8" key="1">
    <citation type="journal article" date="2013" name="Nat. Biotechnol.">
        <title>Chinese hamster genome sequenced from sorted chromosomes.</title>
        <authorList>
            <person name="Brinkrolf K."/>
            <person name="Rupp O."/>
            <person name="Laux H."/>
            <person name="Kollin F."/>
            <person name="Ernst W."/>
            <person name="Linke B."/>
            <person name="Kofler R."/>
            <person name="Romand S."/>
            <person name="Hesse F."/>
            <person name="Budach W.E."/>
            <person name="Galosy S."/>
            <person name="Muller D."/>
            <person name="Noll T."/>
            <person name="Wienberg J."/>
            <person name="Jostock T."/>
            <person name="Leonard M."/>
            <person name="Grillari J."/>
            <person name="Tauch A."/>
            <person name="Goesmann A."/>
            <person name="Helk B."/>
            <person name="Mott J.E."/>
            <person name="Puhler A."/>
            <person name="Borth N."/>
        </authorList>
    </citation>
    <scope>NUCLEOTIDE SEQUENCE [LARGE SCALE GENOMIC DNA]</scope>
    <source>
        <strain evidence="8">17A/GY</strain>
    </source>
</reference>
<accession>A0A061I6R0</accession>
<dbReference type="Pfam" id="PF00069">
    <property type="entry name" value="Pkinase"/>
    <property type="match status" value="1"/>
</dbReference>
<dbReference type="EMBL" id="KE673769">
    <property type="protein sequence ID" value="ERE76931.1"/>
    <property type="molecule type" value="Genomic_DNA"/>
</dbReference>
<dbReference type="EC" id="2.7.11.22" evidence="7"/>
<keyword evidence="4 7" id="KW-0418">Kinase</keyword>
<dbReference type="PANTHER" id="PTHR24056">
    <property type="entry name" value="CELL DIVISION PROTEIN KINASE"/>
    <property type="match status" value="1"/>
</dbReference>
<evidence type="ECO:0000256" key="1">
    <source>
        <dbReference type="ARBA" id="ARBA00022527"/>
    </source>
</evidence>
<dbReference type="GO" id="GO:0004693">
    <property type="term" value="F:cyclin-dependent protein serine/threonine kinase activity"/>
    <property type="evidence" value="ECO:0007669"/>
    <property type="project" value="UniProtKB-EC"/>
</dbReference>